<gene>
    <name evidence="3" type="ORF">BN46_1430</name>
    <name evidence="4" type="ORF">HMPREF9719_01558</name>
</gene>
<dbReference type="Proteomes" id="UP000011016">
    <property type="component" value="Unassembled WGS sequence"/>
</dbReference>
<dbReference type="OrthoDB" id="9808942at2"/>
<comment type="caution">
    <text evidence="3">The sequence shown here is derived from an EMBL/GenBank/DDBJ whole genome shotgun (WGS) entry which is preliminary data.</text>
</comment>
<dbReference type="eggNOG" id="COG1302">
    <property type="taxonomic scope" value="Bacteria"/>
</dbReference>
<proteinExistence type="inferred from homology"/>
<reference evidence="4 5" key="2">
    <citation type="submission" date="2012-08" db="EMBL/GenBank/DDBJ databases">
        <title>The Genome Sequence of Turicella otitidis ATCC 51513.</title>
        <authorList>
            <consortium name="The Broad Institute Genome Sequencing Platform"/>
            <person name="Earl A."/>
            <person name="Ward D."/>
            <person name="Feldgarden M."/>
            <person name="Gevers D."/>
            <person name="Huys G."/>
            <person name="Walker B."/>
            <person name="Young S.K."/>
            <person name="Zeng Q."/>
            <person name="Gargeya S."/>
            <person name="Fitzgerald M."/>
            <person name="Haas B."/>
            <person name="Abouelleil A."/>
            <person name="Alvarado L."/>
            <person name="Arachchi H.M."/>
            <person name="Berlin A.M."/>
            <person name="Chapman S.B."/>
            <person name="Goldberg J."/>
            <person name="Griggs A."/>
            <person name="Gujja S."/>
            <person name="Hansen M."/>
            <person name="Howarth C."/>
            <person name="Imamovic A."/>
            <person name="Larimer J."/>
            <person name="McCowen C."/>
            <person name="Montmayeur A."/>
            <person name="Murphy C."/>
            <person name="Neiman D."/>
            <person name="Pearson M."/>
            <person name="Priest M."/>
            <person name="Roberts A."/>
            <person name="Saif S."/>
            <person name="Shea T."/>
            <person name="Sisk P."/>
            <person name="Sykes S."/>
            <person name="Wortman J."/>
            <person name="Nusbaum C."/>
            <person name="Birren B."/>
        </authorList>
    </citation>
    <scope>NUCLEOTIDE SEQUENCE [LARGE SCALE GENOMIC DNA]</scope>
    <source>
        <strain evidence="4 5">ATCC 51513</strain>
    </source>
</reference>
<evidence type="ECO:0000256" key="1">
    <source>
        <dbReference type="ARBA" id="ARBA00005721"/>
    </source>
</evidence>
<evidence type="ECO:0000313" key="4">
    <source>
        <dbReference type="EMBL" id="EJZ81515.1"/>
    </source>
</evidence>
<dbReference type="InterPro" id="IPR005531">
    <property type="entry name" value="Asp23"/>
</dbReference>
<name>I7L9X1_9CORY</name>
<dbReference type="EMBL" id="CAJZ01000211">
    <property type="protein sequence ID" value="CCI84142.1"/>
    <property type="molecule type" value="Genomic_DNA"/>
</dbReference>
<evidence type="ECO:0000313" key="5">
    <source>
        <dbReference type="Proteomes" id="UP000006078"/>
    </source>
</evidence>
<dbReference type="HOGENOM" id="CLU_113198_1_0_11"/>
<reference evidence="3 6" key="1">
    <citation type="journal article" date="2012" name="J. Bacteriol.">
        <title>Draft Genome Sequence of Turicella otitidis ATCC 51513, Isolated from Middle Ear Fluid from a Child with Otitis Media.</title>
        <authorList>
            <person name="Brinkrolf K."/>
            <person name="Schneider J."/>
            <person name="Knecht M."/>
            <person name="Ruckert C."/>
            <person name="Tauch A."/>
        </authorList>
    </citation>
    <scope>NUCLEOTIDE SEQUENCE [LARGE SCALE GENOMIC DNA]</scope>
    <source>
        <strain evidence="3 6">ATCC 51513</strain>
    </source>
</reference>
<evidence type="ECO:0000313" key="3">
    <source>
        <dbReference type="EMBL" id="CCI84142.1"/>
    </source>
</evidence>
<accession>I7L9X1</accession>
<dbReference type="Pfam" id="PF03780">
    <property type="entry name" value="Asp23"/>
    <property type="match status" value="1"/>
</dbReference>
<dbReference type="AlphaFoldDB" id="I7L9X1"/>
<feature type="region of interest" description="Disordered" evidence="2">
    <location>
        <begin position="1"/>
        <end position="29"/>
    </location>
</feature>
<dbReference type="STRING" id="29321.AAV33_04335"/>
<dbReference type="PANTHER" id="PTHR34297">
    <property type="entry name" value="HYPOTHETICAL CYTOSOLIC PROTEIN-RELATED"/>
    <property type="match status" value="1"/>
</dbReference>
<dbReference type="PATRIC" id="fig|883169.3.peg.1502"/>
<dbReference type="PANTHER" id="PTHR34297:SF3">
    <property type="entry name" value="ALKALINE SHOCK PROTEIN 23"/>
    <property type="match status" value="1"/>
</dbReference>
<dbReference type="Proteomes" id="UP000006078">
    <property type="component" value="Unassembled WGS sequence"/>
</dbReference>
<sequence length="154" mass="16105">MEHTVAEQNAPQTPAPATTPADEPNSGLGNTLIDETVVAKIAGLAAHEVTGVYRLGGGAARAVGALRESLGAAENYHQGITVEVGERQAAVDILIVAEYGVAIHEMAEAVRINAARAIERMTGLEVTEVNVTVTDIHLPDEDGGDDESRSSRVR</sequence>
<dbReference type="RefSeq" id="WP_004601448.1">
    <property type="nucleotide sequence ID" value="NZ_HF541868.1"/>
</dbReference>
<organism evidence="3 6">
    <name type="scientific">Corynebacterium otitidis ATCC 51513</name>
    <dbReference type="NCBI Taxonomy" id="883169"/>
    <lineage>
        <taxon>Bacteria</taxon>
        <taxon>Bacillati</taxon>
        <taxon>Actinomycetota</taxon>
        <taxon>Actinomycetes</taxon>
        <taxon>Mycobacteriales</taxon>
        <taxon>Corynebacteriaceae</taxon>
        <taxon>Corynebacterium</taxon>
    </lineage>
</organism>
<protein>
    <submittedName>
        <fullName evidence="3">Alkaline shock protein 23</fullName>
    </submittedName>
</protein>
<evidence type="ECO:0000313" key="6">
    <source>
        <dbReference type="Proteomes" id="UP000011016"/>
    </source>
</evidence>
<feature type="compositionally biased region" description="Low complexity" evidence="2">
    <location>
        <begin position="1"/>
        <end position="25"/>
    </location>
</feature>
<dbReference type="EMBL" id="AHAE01000074">
    <property type="protein sequence ID" value="EJZ81515.1"/>
    <property type="molecule type" value="Genomic_DNA"/>
</dbReference>
<evidence type="ECO:0000256" key="2">
    <source>
        <dbReference type="SAM" id="MobiDB-lite"/>
    </source>
</evidence>
<comment type="similarity">
    <text evidence="1">Belongs to the asp23 family.</text>
</comment>
<keyword evidence="5" id="KW-1185">Reference proteome</keyword>